<feature type="region of interest" description="Disordered" evidence="2">
    <location>
        <begin position="1853"/>
        <end position="1890"/>
    </location>
</feature>
<feature type="compositionally biased region" description="Acidic residues" evidence="2">
    <location>
        <begin position="295"/>
        <end position="304"/>
    </location>
</feature>
<feature type="compositionally biased region" description="Low complexity" evidence="2">
    <location>
        <begin position="309"/>
        <end position="323"/>
    </location>
</feature>
<feature type="region of interest" description="Disordered" evidence="2">
    <location>
        <begin position="1678"/>
        <end position="1721"/>
    </location>
</feature>
<evidence type="ECO:0000256" key="1">
    <source>
        <dbReference type="ARBA" id="ARBA00022581"/>
    </source>
</evidence>
<feature type="region of interest" description="Disordered" evidence="2">
    <location>
        <begin position="996"/>
        <end position="1069"/>
    </location>
</feature>
<proteinExistence type="predicted"/>
<name>A0AAW0F7B0_9TRYP</name>
<keyword evidence="4" id="KW-1185">Reference proteome</keyword>
<feature type="region of interest" description="Disordered" evidence="2">
    <location>
        <begin position="289"/>
        <end position="324"/>
    </location>
</feature>
<evidence type="ECO:0000256" key="2">
    <source>
        <dbReference type="SAM" id="MobiDB-lite"/>
    </source>
</evidence>
<feature type="compositionally biased region" description="Basic and acidic residues" evidence="2">
    <location>
        <begin position="1050"/>
        <end position="1059"/>
    </location>
</feature>
<dbReference type="Proteomes" id="UP001430356">
    <property type="component" value="Unassembled WGS sequence"/>
</dbReference>
<feature type="region of interest" description="Disordered" evidence="2">
    <location>
        <begin position="469"/>
        <end position="489"/>
    </location>
</feature>
<dbReference type="PANTHER" id="PTHR13037:SF24">
    <property type="entry name" value="POLYCOMB PROTEIN PCL-RELATED"/>
    <property type="match status" value="1"/>
</dbReference>
<feature type="compositionally biased region" description="Low complexity" evidence="2">
    <location>
        <begin position="1853"/>
        <end position="1870"/>
    </location>
</feature>
<feature type="region of interest" description="Disordered" evidence="2">
    <location>
        <begin position="1977"/>
        <end position="2097"/>
    </location>
</feature>
<reference evidence="3 4" key="1">
    <citation type="journal article" date="2021" name="MBio">
        <title>A New Model Trypanosomatid, Novymonas esmeraldas: Genomic Perception of Its 'Candidatus Pandoraea novymonadis' Endosymbiont.</title>
        <authorList>
            <person name="Zakharova A."/>
            <person name="Saura A."/>
            <person name="Butenko A."/>
            <person name="Podesvova L."/>
            <person name="Warmusova S."/>
            <person name="Kostygov A.Y."/>
            <person name="Nenarokova A."/>
            <person name="Lukes J."/>
            <person name="Opperdoes F.R."/>
            <person name="Yurchenko V."/>
        </authorList>
    </citation>
    <scope>NUCLEOTIDE SEQUENCE [LARGE SCALE GENOMIC DNA]</scope>
    <source>
        <strain evidence="3 4">E262AT.01</strain>
    </source>
</reference>
<feature type="region of interest" description="Disordered" evidence="2">
    <location>
        <begin position="19"/>
        <end position="47"/>
    </location>
</feature>
<dbReference type="PANTHER" id="PTHR13037">
    <property type="entry name" value="FORMIN"/>
    <property type="match status" value="1"/>
</dbReference>
<feature type="compositionally biased region" description="Basic and acidic residues" evidence="2">
    <location>
        <begin position="1011"/>
        <end position="1044"/>
    </location>
</feature>
<keyword evidence="1" id="KW-0945">Host-virus interaction</keyword>
<evidence type="ECO:0000313" key="3">
    <source>
        <dbReference type="EMBL" id="KAK7202138.1"/>
    </source>
</evidence>
<accession>A0AAW0F7B0</accession>
<gene>
    <name evidence="3" type="ORF">NESM_000283000</name>
</gene>
<comment type="caution">
    <text evidence="3">The sequence shown here is derived from an EMBL/GenBank/DDBJ whole genome shotgun (WGS) entry which is preliminary data.</text>
</comment>
<feature type="compositionally biased region" description="Polar residues" evidence="2">
    <location>
        <begin position="2016"/>
        <end position="2036"/>
    </location>
</feature>
<feature type="region of interest" description="Disordered" evidence="2">
    <location>
        <begin position="564"/>
        <end position="611"/>
    </location>
</feature>
<organism evidence="3 4">
    <name type="scientific">Novymonas esmeraldas</name>
    <dbReference type="NCBI Taxonomy" id="1808958"/>
    <lineage>
        <taxon>Eukaryota</taxon>
        <taxon>Discoba</taxon>
        <taxon>Euglenozoa</taxon>
        <taxon>Kinetoplastea</taxon>
        <taxon>Metakinetoplastina</taxon>
        <taxon>Trypanosomatida</taxon>
        <taxon>Trypanosomatidae</taxon>
        <taxon>Novymonas</taxon>
    </lineage>
</organism>
<dbReference type="EMBL" id="JAECZO010000025">
    <property type="protein sequence ID" value="KAK7202138.1"/>
    <property type="molecule type" value="Genomic_DNA"/>
</dbReference>
<sequence length="2097" mass="216547">MSLYDYNFDYTDTGHYDSGEGSPASVHASGASGWPADAAGGHTSTSTPTAATLCGRLGADDVHRRSPQPCALLAAAPRSSATASPPPASTLLHDGEGDYLTVDEVWGACMTDSATGHPSRVVVSDAAAATGYWYGSFSSRSGASPAPQRRGSESGCGAVRATAEETHRVDTDDAGVTTTAAESASAVEDEQLGGFYFDGMLSMMLQCGEAMLAARARRETLRVERRREALLNMVRSSARSTAPEEEEDNRHDDGGTAAAAAASSINVETATEAQLLRLLGAADVSELGVVSDSSSSDDDVDDYDDVFKSNNVSSGGASSTSSSLRQTEALTAALDGFQRAVRGTTTLSRAAEVLTVSDDKTASSRSGSCSRSPSEAAEVLSAATGVRPYMFPSSLGESFAESILSSESERLRQTVAMPRLTPATLTSLHLNYGAAKAAAAAAAAAAPPPPAVAAPLPHWVAPAPPLLQSQRGASTARPRLRADKERHRSRRGVYVAMAAAPGSPAVPLQPVTAAASPLRDVSNAGGADSCYSPLRQPPPTVAEMLRASTAPAHRVPPLTLLLTDGDAAPAMNGASLSHQRQRRGDRAGVQSCGGTPGGSSSHAAGPRGSGDVACVDESDWRVMERVTVVPAPQPTTSRTVRHMAEMVASGYSVSLVSLHSSGAPPSSFTAWGAVLPEFFTAYFRCLRERTIAARAVSTKLSVALVKCDLYRDLLSDVTRFTPVTVLGTPLLGVRLARLSTVAVSTLSGCVSALHEAHGRLSRDDYANGGLVVTVTVKQQEMDEVTGEQRDVLLSSFTMFASTPEVCADAMEAERLPATGGLLLQLFRGPVQSAVSVSTCHMRESAAEMLRALAVQRVLRGRDTLPPRPGSISACLAHIRVERRYLASVLEASKACAVGRRRTLMEEAVARRMSAMAATAAHAERVGRRPPAPSTRAALTWEDKAYASERRQRTRLRYALRALACLDNDCKDALAAPVSTLPPMYLLTQRSSTGSHCSSSIHVNGGAGGVVDRGDGVEEPRRASDGDALDKVSEDSDRAAEEALRRCSGLEPRRMAEKERRKAGKGRHGKDSSAAALAAVAAWRATAPEACLFAGDAACCTGGVQPLFRVADPWLASAFNPVSHGNAAAAAAVAESRAVETVVYLEEHNHGGAGATTAAAATPCCIVNGRALGCASAAPPADVARFTVDELCVVRGGGGATSTAVRSAFSDFVEGQNVSIWSVAAAGGGGCVVTRMMRSPLWAAMRDMVERALPNSAAAAAAPTGPTAAAHGGTSALYMSVTQPLSIYGVKDHLCRTSGAALSFGGGPPSTGVDSARLSHGAAPGAGTDGVMDFRAAWTPAGPVVAGARYVPITSVAQFRRATRDLPAHVQRVACEQGTERHGGTHVLVSFLLRRVTPPPTPPRSAAGRATATSLSSDDSVFASSSHGDATAPLDTVYFTAATVLLSTTPLFWSSLHRHDYVPPQHPLNVLRPTYRHRVLSVVDVAATALDCAATLLAAQQSVTQHARFTAWRVPWCMQSYATYLARHRDALKWCIDNLVASSGAEASTDYGDQAMASPLSASNGAAAAQRFYVDLTGRDLPPWVRQVLAGRRVSLGRVATAWRQVGLMHSIAADLVLGGDTPQSPWSPSGGGGGACVHPSALMDGTVLYDVTAPPRLRTHALLDVLLSANAAAGAVEKEDSGPAVPIAASGDKDKTASPRGSSGNGVRATTPASSCSMPSPALLRTAGHVMTLQRLNRERAAAAAAATTAAVAAAPAAAAAAPAAAAPSAAPSAAAAPSAVGAASGARCPPTQFLHSLSTDLDGNGGVRVSGAGETAPAADTDVVVTAAPPTQGRVPVRPLVCVSGHGCPVTSTPTTFSSASPTLLPGGDASRRGGGRRFSRPASAEPLSSNVALHHTGAWSSTLLPSPTVTSAHVGGAAQRGSPPLVEETPLSRNRPPPPPQQSAPPPPLPQVPAPLPQAPPRSHLATLAMPAPRILPQHPRLPGDSSLSSTQLPGICSPARVPSSPVQPPPATRESSLGPPSSSLHRTQTTSPRVSADALHRLTTSSPHRAVRTPPLCKPASQHRRYSAPHDSNEVGTLPPPHVGQPRTVQGSVP</sequence>
<feature type="region of interest" description="Disordered" evidence="2">
    <location>
        <begin position="234"/>
        <end position="263"/>
    </location>
</feature>
<feature type="compositionally biased region" description="Pro residues" evidence="2">
    <location>
        <begin position="1937"/>
        <end position="1962"/>
    </location>
</feature>
<feature type="region of interest" description="Disordered" evidence="2">
    <location>
        <begin position="1912"/>
        <end position="1965"/>
    </location>
</feature>
<evidence type="ECO:0000313" key="4">
    <source>
        <dbReference type="Proteomes" id="UP001430356"/>
    </source>
</evidence>
<protein>
    <submittedName>
        <fullName evidence="3">Uncharacterized protein</fullName>
    </submittedName>
</protein>